<dbReference type="RefSeq" id="WP_203626143.1">
    <property type="nucleotide sequence ID" value="NZ_BOLQ01000002.1"/>
</dbReference>
<dbReference type="Pfam" id="PF22725">
    <property type="entry name" value="GFO_IDH_MocA_C3"/>
    <property type="match status" value="1"/>
</dbReference>
<dbReference type="Pfam" id="PF01408">
    <property type="entry name" value="GFO_IDH_MocA"/>
    <property type="match status" value="1"/>
</dbReference>
<protein>
    <submittedName>
        <fullName evidence="3">Gfo/Idh/MocA family protein</fullName>
    </submittedName>
</protein>
<accession>A0ABW4CHY0</accession>
<dbReference type="SUPFAM" id="SSF55347">
    <property type="entry name" value="Glyceraldehyde-3-phosphate dehydrogenase-like, C-terminal domain"/>
    <property type="match status" value="1"/>
</dbReference>
<dbReference type="EMBL" id="JBHTOC010000003">
    <property type="protein sequence ID" value="MFD1429200.1"/>
    <property type="molecule type" value="Genomic_DNA"/>
</dbReference>
<evidence type="ECO:0000313" key="4">
    <source>
        <dbReference type="Proteomes" id="UP001597196"/>
    </source>
</evidence>
<proteinExistence type="predicted"/>
<sequence>MKELTMAIVGYGGMGSYHAHALIPDAAHIHLKGAFDIDPARQQAIADDGFVSYPSYGALLADPEIDLVLVATPNDRHKPLAIQALNAGKHVISEKPAMMSPAELEEVLAVAKDAHREFFTHQNRRWDPDFRVITEIVESHSIGDVFRIESRVHGANGIPGDWRHYAKYGGGMIRDWGVHLLDQLLFLLDGPISRVTAETSTILGNDCDDGFTVRLDFASGIRCVVEVGTTNFISLPRWYVKGTKGTAEIIDWDLAGEQVIATGVDTTAPAPIRAGVGLTKTMAPPAENAVRHAALPAGTPLAESFYDNVHDVITAGAARIVKNEEVLRLLRLIDAIFQATETGQSVGFE</sequence>
<feature type="domain" description="Gfo/Idh/MocA-like oxidoreductase N-terminal" evidence="1">
    <location>
        <begin position="5"/>
        <end position="118"/>
    </location>
</feature>
<dbReference type="Gene3D" id="3.40.50.720">
    <property type="entry name" value="NAD(P)-binding Rossmann-like Domain"/>
    <property type="match status" value="1"/>
</dbReference>
<evidence type="ECO:0000259" key="1">
    <source>
        <dbReference type="Pfam" id="PF01408"/>
    </source>
</evidence>
<dbReference type="InterPro" id="IPR055170">
    <property type="entry name" value="GFO_IDH_MocA-like_dom"/>
</dbReference>
<dbReference type="InterPro" id="IPR051317">
    <property type="entry name" value="Gfo/Idh/MocA_oxidoreduct"/>
</dbReference>
<organism evidence="3 4">
    <name type="scientific">Lacticaseibacillus mingshuiensis</name>
    <dbReference type="NCBI Taxonomy" id="2799574"/>
    <lineage>
        <taxon>Bacteria</taxon>
        <taxon>Bacillati</taxon>
        <taxon>Bacillota</taxon>
        <taxon>Bacilli</taxon>
        <taxon>Lactobacillales</taxon>
        <taxon>Lactobacillaceae</taxon>
        <taxon>Lacticaseibacillus</taxon>
    </lineage>
</organism>
<keyword evidence="4" id="KW-1185">Reference proteome</keyword>
<name>A0ABW4CHY0_9LACO</name>
<dbReference type="InterPro" id="IPR000683">
    <property type="entry name" value="Gfo/Idh/MocA-like_OxRdtase_N"/>
</dbReference>
<evidence type="ECO:0000313" key="3">
    <source>
        <dbReference type="EMBL" id="MFD1429200.1"/>
    </source>
</evidence>
<evidence type="ECO:0000259" key="2">
    <source>
        <dbReference type="Pfam" id="PF22725"/>
    </source>
</evidence>
<gene>
    <name evidence="3" type="ORF">ACFQ4P_02905</name>
</gene>
<dbReference type="Proteomes" id="UP001597196">
    <property type="component" value="Unassembled WGS sequence"/>
</dbReference>
<feature type="domain" description="GFO/IDH/MocA-like oxidoreductase" evidence="2">
    <location>
        <begin position="130"/>
        <end position="248"/>
    </location>
</feature>
<comment type="caution">
    <text evidence="3">The sequence shown here is derived from an EMBL/GenBank/DDBJ whole genome shotgun (WGS) entry which is preliminary data.</text>
</comment>
<dbReference type="PANTHER" id="PTHR43708">
    <property type="entry name" value="CONSERVED EXPRESSED OXIDOREDUCTASE (EUROFUNG)"/>
    <property type="match status" value="1"/>
</dbReference>
<dbReference type="InterPro" id="IPR036291">
    <property type="entry name" value="NAD(P)-bd_dom_sf"/>
</dbReference>
<dbReference type="SUPFAM" id="SSF51735">
    <property type="entry name" value="NAD(P)-binding Rossmann-fold domains"/>
    <property type="match status" value="1"/>
</dbReference>
<reference evidence="4" key="1">
    <citation type="journal article" date="2019" name="Int. J. Syst. Evol. Microbiol.">
        <title>The Global Catalogue of Microorganisms (GCM) 10K type strain sequencing project: providing services to taxonomists for standard genome sequencing and annotation.</title>
        <authorList>
            <consortium name="The Broad Institute Genomics Platform"/>
            <consortium name="The Broad Institute Genome Sequencing Center for Infectious Disease"/>
            <person name="Wu L."/>
            <person name="Ma J."/>
        </authorList>
    </citation>
    <scope>NUCLEOTIDE SEQUENCE [LARGE SCALE GENOMIC DNA]</scope>
    <source>
        <strain evidence="4">CCM 8980</strain>
    </source>
</reference>
<dbReference type="Gene3D" id="3.30.360.10">
    <property type="entry name" value="Dihydrodipicolinate Reductase, domain 2"/>
    <property type="match status" value="1"/>
</dbReference>
<dbReference type="PANTHER" id="PTHR43708:SF8">
    <property type="entry name" value="OXIDOREDUCTASE"/>
    <property type="match status" value="1"/>
</dbReference>